<feature type="transmembrane region" description="Helical" evidence="1">
    <location>
        <begin position="216"/>
        <end position="236"/>
    </location>
</feature>
<comment type="caution">
    <text evidence="3">The sequence shown here is derived from an EMBL/GenBank/DDBJ whole genome shotgun (WGS) entry which is preliminary data.</text>
</comment>
<dbReference type="PANTHER" id="PTHR30590">
    <property type="entry name" value="INNER MEMBRANE PROTEIN"/>
    <property type="match status" value="1"/>
</dbReference>
<protein>
    <recommendedName>
        <fullName evidence="2">DUF418 domain-containing protein</fullName>
    </recommendedName>
</protein>
<keyword evidence="4" id="KW-1185">Reference proteome</keyword>
<proteinExistence type="predicted"/>
<accession>A0ABQ2HJR7</accession>
<sequence length="360" mass="38670">MKRLLTPDIARGSMLALIALANSAVYLYGRPYGVRQHVVETDLLDRLVSAGVVTFVDARAYPMFAFLFAYGVARMAPERARSRNVWLIVFGFVHAVLLFPGDVLGLYGLLGFAVIAMSRLRDRTLLVVAGVWLVLTAVVQGQAYASPPNGQRSFFWSFETADPLAALALHPLEWLLVPFGLFGVGAAALVGVWAARREVLAEPERHRRLLRHVAGWGLTAAVLGGLPSGLAVAGFWHTTALWQLGALHAVTGVAGGLGYAALIGLIATRIKRPNAVVRAITACGERSLSCYLFQSVVFVLLLKPYTLGLGGTLGSAEVALLGLATWAVSVLLADVLRRKDLRGPAETLLRKARELRSSPA</sequence>
<evidence type="ECO:0000313" key="4">
    <source>
        <dbReference type="Proteomes" id="UP000597656"/>
    </source>
</evidence>
<dbReference type="InterPro" id="IPR007349">
    <property type="entry name" value="DUF418"/>
</dbReference>
<organism evidence="3 4">
    <name type="scientific">Lentzea pudingi</name>
    <dbReference type="NCBI Taxonomy" id="1789439"/>
    <lineage>
        <taxon>Bacteria</taxon>
        <taxon>Bacillati</taxon>
        <taxon>Actinomycetota</taxon>
        <taxon>Actinomycetes</taxon>
        <taxon>Pseudonocardiales</taxon>
        <taxon>Pseudonocardiaceae</taxon>
        <taxon>Lentzea</taxon>
    </lineage>
</organism>
<feature type="transmembrane region" description="Helical" evidence="1">
    <location>
        <begin position="125"/>
        <end position="145"/>
    </location>
</feature>
<evidence type="ECO:0000256" key="1">
    <source>
        <dbReference type="SAM" id="Phobius"/>
    </source>
</evidence>
<name>A0ABQ2HJR7_9PSEU</name>
<dbReference type="EMBL" id="BMNC01000002">
    <property type="protein sequence ID" value="GGM82936.1"/>
    <property type="molecule type" value="Genomic_DNA"/>
</dbReference>
<feature type="transmembrane region" description="Helical" evidence="1">
    <location>
        <begin position="85"/>
        <end position="113"/>
    </location>
</feature>
<feature type="transmembrane region" description="Helical" evidence="1">
    <location>
        <begin position="50"/>
        <end position="73"/>
    </location>
</feature>
<dbReference type="Pfam" id="PF04235">
    <property type="entry name" value="DUF418"/>
    <property type="match status" value="1"/>
</dbReference>
<keyword evidence="1" id="KW-1133">Transmembrane helix</keyword>
<gene>
    <name evidence="3" type="ORF">GCM10011609_18610</name>
</gene>
<evidence type="ECO:0000313" key="3">
    <source>
        <dbReference type="EMBL" id="GGM82936.1"/>
    </source>
</evidence>
<evidence type="ECO:0000259" key="2">
    <source>
        <dbReference type="Pfam" id="PF04235"/>
    </source>
</evidence>
<dbReference type="Proteomes" id="UP000597656">
    <property type="component" value="Unassembled WGS sequence"/>
</dbReference>
<feature type="domain" description="DUF418" evidence="2">
    <location>
        <begin position="194"/>
        <end position="352"/>
    </location>
</feature>
<feature type="transmembrane region" description="Helical" evidence="1">
    <location>
        <begin position="12"/>
        <end position="29"/>
    </location>
</feature>
<feature type="transmembrane region" description="Helical" evidence="1">
    <location>
        <begin position="242"/>
        <end position="267"/>
    </location>
</feature>
<feature type="transmembrane region" description="Helical" evidence="1">
    <location>
        <begin position="288"/>
        <end position="306"/>
    </location>
</feature>
<keyword evidence="1" id="KW-0812">Transmembrane</keyword>
<feature type="transmembrane region" description="Helical" evidence="1">
    <location>
        <begin position="318"/>
        <end position="336"/>
    </location>
</feature>
<dbReference type="InterPro" id="IPR052529">
    <property type="entry name" value="Bact_Transport_Assoc"/>
</dbReference>
<dbReference type="PANTHER" id="PTHR30590:SF2">
    <property type="entry name" value="INNER MEMBRANE PROTEIN"/>
    <property type="match status" value="1"/>
</dbReference>
<reference evidence="4" key="1">
    <citation type="journal article" date="2019" name="Int. J. Syst. Evol. Microbiol.">
        <title>The Global Catalogue of Microorganisms (GCM) 10K type strain sequencing project: providing services to taxonomists for standard genome sequencing and annotation.</title>
        <authorList>
            <consortium name="The Broad Institute Genomics Platform"/>
            <consortium name="The Broad Institute Genome Sequencing Center for Infectious Disease"/>
            <person name="Wu L."/>
            <person name="Ma J."/>
        </authorList>
    </citation>
    <scope>NUCLEOTIDE SEQUENCE [LARGE SCALE GENOMIC DNA]</scope>
    <source>
        <strain evidence="4">CGMCC 4.7319</strain>
    </source>
</reference>
<dbReference type="RefSeq" id="WP_189154186.1">
    <property type="nucleotide sequence ID" value="NZ_BMNC01000002.1"/>
</dbReference>
<keyword evidence="1" id="KW-0472">Membrane</keyword>
<feature type="transmembrane region" description="Helical" evidence="1">
    <location>
        <begin position="174"/>
        <end position="195"/>
    </location>
</feature>